<evidence type="ECO:0000313" key="4">
    <source>
        <dbReference type="Proteomes" id="UP001303760"/>
    </source>
</evidence>
<keyword evidence="4" id="KW-1185">Reference proteome</keyword>
<feature type="region of interest" description="Disordered" evidence="1">
    <location>
        <begin position="346"/>
        <end position="454"/>
    </location>
</feature>
<keyword evidence="2" id="KW-0472">Membrane</keyword>
<keyword evidence="2" id="KW-1133">Transmembrane helix</keyword>
<proteinExistence type="predicted"/>
<reference evidence="3" key="2">
    <citation type="submission" date="2023-05" db="EMBL/GenBank/DDBJ databases">
        <authorList>
            <consortium name="Lawrence Berkeley National Laboratory"/>
            <person name="Steindorff A."/>
            <person name="Hensen N."/>
            <person name="Bonometti L."/>
            <person name="Westerberg I."/>
            <person name="Brannstrom I.O."/>
            <person name="Guillou S."/>
            <person name="Cros-Aarteil S."/>
            <person name="Calhoun S."/>
            <person name="Haridas S."/>
            <person name="Kuo A."/>
            <person name="Mondo S."/>
            <person name="Pangilinan J."/>
            <person name="Riley R."/>
            <person name="Labutti K."/>
            <person name="Andreopoulos B."/>
            <person name="Lipzen A."/>
            <person name="Chen C."/>
            <person name="Yanf M."/>
            <person name="Daum C."/>
            <person name="Ng V."/>
            <person name="Clum A."/>
            <person name="Ohm R."/>
            <person name="Martin F."/>
            <person name="Silar P."/>
            <person name="Natvig D."/>
            <person name="Lalanne C."/>
            <person name="Gautier V."/>
            <person name="Ament-Velasquez S.L."/>
            <person name="Kruys A."/>
            <person name="Hutchinson M.I."/>
            <person name="Powell A.J."/>
            <person name="Barry K."/>
            <person name="Miller A.N."/>
            <person name="Grigoriev I.V."/>
            <person name="Debuchy R."/>
            <person name="Gladieux P."/>
            <person name="Thoren M.H."/>
            <person name="Johannesson H."/>
        </authorList>
    </citation>
    <scope>NUCLEOTIDE SEQUENCE</scope>
    <source>
        <strain evidence="3">CBS 532.94</strain>
    </source>
</reference>
<feature type="compositionally biased region" description="Basic residues" evidence="1">
    <location>
        <begin position="216"/>
        <end position="234"/>
    </location>
</feature>
<dbReference type="Proteomes" id="UP001303760">
    <property type="component" value="Unassembled WGS sequence"/>
</dbReference>
<evidence type="ECO:0000313" key="3">
    <source>
        <dbReference type="EMBL" id="KAK4239151.1"/>
    </source>
</evidence>
<feature type="transmembrane region" description="Helical" evidence="2">
    <location>
        <begin position="312"/>
        <end position="330"/>
    </location>
</feature>
<evidence type="ECO:0000256" key="2">
    <source>
        <dbReference type="SAM" id="Phobius"/>
    </source>
</evidence>
<accession>A0AAN7CBT2</accession>
<feature type="region of interest" description="Disordered" evidence="1">
    <location>
        <begin position="198"/>
        <end position="234"/>
    </location>
</feature>
<dbReference type="EMBL" id="MU860071">
    <property type="protein sequence ID" value="KAK4239151.1"/>
    <property type="molecule type" value="Genomic_DNA"/>
</dbReference>
<gene>
    <name evidence="3" type="ORF">C8A03DRAFT_32766</name>
</gene>
<organism evidence="3 4">
    <name type="scientific">Achaetomium macrosporum</name>
    <dbReference type="NCBI Taxonomy" id="79813"/>
    <lineage>
        <taxon>Eukaryota</taxon>
        <taxon>Fungi</taxon>
        <taxon>Dikarya</taxon>
        <taxon>Ascomycota</taxon>
        <taxon>Pezizomycotina</taxon>
        <taxon>Sordariomycetes</taxon>
        <taxon>Sordariomycetidae</taxon>
        <taxon>Sordariales</taxon>
        <taxon>Chaetomiaceae</taxon>
        <taxon>Achaetomium</taxon>
    </lineage>
</organism>
<evidence type="ECO:0000256" key="1">
    <source>
        <dbReference type="SAM" id="MobiDB-lite"/>
    </source>
</evidence>
<name>A0AAN7CBT2_9PEZI</name>
<keyword evidence="2" id="KW-0812">Transmembrane</keyword>
<feature type="compositionally biased region" description="Low complexity" evidence="1">
    <location>
        <begin position="352"/>
        <end position="369"/>
    </location>
</feature>
<protein>
    <submittedName>
        <fullName evidence="3">Uncharacterized protein</fullName>
    </submittedName>
</protein>
<feature type="compositionally biased region" description="Basic and acidic residues" evidence="1">
    <location>
        <begin position="383"/>
        <end position="401"/>
    </location>
</feature>
<comment type="caution">
    <text evidence="3">The sequence shown here is derived from an EMBL/GenBank/DDBJ whole genome shotgun (WGS) entry which is preliminary data.</text>
</comment>
<dbReference type="AlphaFoldDB" id="A0AAN7CBT2"/>
<feature type="transmembrane region" description="Helical" evidence="2">
    <location>
        <begin position="144"/>
        <end position="166"/>
    </location>
</feature>
<sequence>MATFIPGWNQKPFSTITLSAGGLLAIADLQTIAQRTALTGGASWMDSLVLAPGIQYQAAADELFWKGAAASIVDVVDEHGGAAVSLKLTNAATWHYIQRVAKPGETVTLNVGRAVAAHGASYMLRRTDSGDHAMAWRVGRKPDLGFVSHVLYLISPVLTLAAIGFIVIFKDWWGLVSIMGLMTSRILNIWVIKQRASHSEEHQNEAPKTNTIFGRSRSKSRKEKRPTHALRSPHRHRFSFTKTRERVCQYLVRLDNIESKTLVRLRGKASDLRAITSQKWLRSKTHLESYLEGAAKLIVYLVGALSGNMTQVGAMIMMALLLVSAGLLALSNAKAKTLTVNGREVAPVDENGNAPFSPSSPGPAGSPAAGTGGGSSGSPLSNEVRRADVPVDPRSDQDRGRPRQGPGGLTGVVGMSATRAGAGTAEQSRGVRGGEGNPADLAERGRAGFVRRQN</sequence>
<reference evidence="3" key="1">
    <citation type="journal article" date="2023" name="Mol. Phylogenet. Evol.">
        <title>Genome-scale phylogeny and comparative genomics of the fungal order Sordariales.</title>
        <authorList>
            <person name="Hensen N."/>
            <person name="Bonometti L."/>
            <person name="Westerberg I."/>
            <person name="Brannstrom I.O."/>
            <person name="Guillou S."/>
            <person name="Cros-Aarteil S."/>
            <person name="Calhoun S."/>
            <person name="Haridas S."/>
            <person name="Kuo A."/>
            <person name="Mondo S."/>
            <person name="Pangilinan J."/>
            <person name="Riley R."/>
            <person name="LaButti K."/>
            <person name="Andreopoulos B."/>
            <person name="Lipzen A."/>
            <person name="Chen C."/>
            <person name="Yan M."/>
            <person name="Daum C."/>
            <person name="Ng V."/>
            <person name="Clum A."/>
            <person name="Steindorff A."/>
            <person name="Ohm R.A."/>
            <person name="Martin F."/>
            <person name="Silar P."/>
            <person name="Natvig D.O."/>
            <person name="Lalanne C."/>
            <person name="Gautier V."/>
            <person name="Ament-Velasquez S.L."/>
            <person name="Kruys A."/>
            <person name="Hutchinson M.I."/>
            <person name="Powell A.J."/>
            <person name="Barry K."/>
            <person name="Miller A.N."/>
            <person name="Grigoriev I.V."/>
            <person name="Debuchy R."/>
            <person name="Gladieux P."/>
            <person name="Hiltunen Thoren M."/>
            <person name="Johannesson H."/>
        </authorList>
    </citation>
    <scope>NUCLEOTIDE SEQUENCE</scope>
    <source>
        <strain evidence="3">CBS 532.94</strain>
    </source>
</reference>